<accession>A0ABT7WJD8</accession>
<dbReference type="PROSITE" id="PS50011">
    <property type="entry name" value="PROTEIN_KINASE_DOM"/>
    <property type="match status" value="1"/>
</dbReference>
<keyword evidence="6" id="KW-0413">Isomerase</keyword>
<comment type="caution">
    <text evidence="6">The sequence shown here is derived from an EMBL/GenBank/DDBJ whole genome shotgun (WGS) entry which is preliminary data.</text>
</comment>
<dbReference type="PANTHER" id="PTHR24349">
    <property type="entry name" value="SERINE/THREONINE-PROTEIN KINASE"/>
    <property type="match status" value="1"/>
</dbReference>
<name>A0ABT7WJD8_9GAMM</name>
<dbReference type="Gene3D" id="1.10.510.10">
    <property type="entry name" value="Transferase(Phosphotransferase) domain 1"/>
    <property type="match status" value="1"/>
</dbReference>
<gene>
    <name evidence="6" type="ORF">QTA56_00885</name>
</gene>
<dbReference type="Pfam" id="PF00069">
    <property type="entry name" value="Pkinase"/>
    <property type="match status" value="1"/>
</dbReference>
<proteinExistence type="predicted"/>
<evidence type="ECO:0000313" key="6">
    <source>
        <dbReference type="EMBL" id="MDN0012794.1"/>
    </source>
</evidence>
<evidence type="ECO:0000256" key="3">
    <source>
        <dbReference type="ARBA" id="ARBA00022777"/>
    </source>
</evidence>
<evidence type="ECO:0000256" key="2">
    <source>
        <dbReference type="ARBA" id="ARBA00022741"/>
    </source>
</evidence>
<dbReference type="InterPro" id="IPR011009">
    <property type="entry name" value="Kinase-like_dom_sf"/>
</dbReference>
<dbReference type="GO" id="GO:0016853">
    <property type="term" value="F:isomerase activity"/>
    <property type="evidence" value="ECO:0007669"/>
    <property type="project" value="UniProtKB-KW"/>
</dbReference>
<protein>
    <submittedName>
        <fullName evidence="6">Protein kinase</fullName>
    </submittedName>
</protein>
<dbReference type="InterPro" id="IPR000719">
    <property type="entry name" value="Prot_kinase_dom"/>
</dbReference>
<keyword evidence="7" id="KW-1185">Reference proteome</keyword>
<dbReference type="EMBL" id="JAUDZE010000001">
    <property type="protein sequence ID" value="MDN0012794.1"/>
    <property type="molecule type" value="Genomic_DNA"/>
</dbReference>
<reference evidence="6" key="1">
    <citation type="submission" date="2023-06" db="EMBL/GenBank/DDBJ databases">
        <title>Two novel species of Acinetobacter isolated from motorbike repairing workshop in Vietnam.</title>
        <authorList>
            <person name="Le N.T.T."/>
        </authorList>
    </citation>
    <scope>NUCLEOTIDE SEQUENCE</scope>
    <source>
        <strain evidence="6">VNH17</strain>
    </source>
</reference>
<dbReference type="GO" id="GO:0016301">
    <property type="term" value="F:kinase activity"/>
    <property type="evidence" value="ECO:0007669"/>
    <property type="project" value="UniProtKB-KW"/>
</dbReference>
<evidence type="ECO:0000313" key="7">
    <source>
        <dbReference type="Proteomes" id="UP001168524"/>
    </source>
</evidence>
<dbReference type="RefSeq" id="WP_267979077.1">
    <property type="nucleotide sequence ID" value="NZ_JAPQKF010000001.1"/>
</dbReference>
<dbReference type="InterPro" id="IPR050205">
    <property type="entry name" value="CDPK_Ser/Thr_kinases"/>
</dbReference>
<keyword evidence="2" id="KW-0547">Nucleotide-binding</keyword>
<evidence type="ECO:0000256" key="4">
    <source>
        <dbReference type="ARBA" id="ARBA00022840"/>
    </source>
</evidence>
<keyword evidence="1" id="KW-0808">Transferase</keyword>
<keyword evidence="4" id="KW-0067">ATP-binding</keyword>
<dbReference type="SUPFAM" id="SSF56112">
    <property type="entry name" value="Protein kinase-like (PK-like)"/>
    <property type="match status" value="1"/>
</dbReference>
<dbReference type="SMART" id="SM00220">
    <property type="entry name" value="S_TKc"/>
    <property type="match status" value="1"/>
</dbReference>
<feature type="domain" description="Protein kinase" evidence="5">
    <location>
        <begin position="1"/>
        <end position="272"/>
    </location>
</feature>
<organism evidence="6 7">
    <name type="scientific">Acinetobacter thutiue</name>
    <dbReference type="NCBI Taxonomy" id="2998078"/>
    <lineage>
        <taxon>Bacteria</taxon>
        <taxon>Pseudomonadati</taxon>
        <taxon>Pseudomonadota</taxon>
        <taxon>Gammaproteobacteria</taxon>
        <taxon>Moraxellales</taxon>
        <taxon>Moraxellaceae</taxon>
        <taxon>Acinetobacter</taxon>
    </lineage>
</organism>
<keyword evidence="3 6" id="KW-0418">Kinase</keyword>
<sequence>MSFITWTFDSQLRLDDLALKTKPQSYAFGRRLYTFQIEQQKYWLKFHQAHIHQVLEHAFLNELDFYRQNSISRKQFIVPHQIIQFKENTPFHGLASSGQGLILMDTEDFFTSIPSDVQAIQEQILKALETLENMHQLGWVHGDLKIEHFRCHENSCKLIDFEQSFKSAYSTQNLTATPHYMAPELFHAERKTVQSDLYAFGIIVYEWLTETRLQAKTYHDWAVLHCQQLQIQLPKQLECFLPLLNGLMQKHVEQRFKSVSDAKDCLNSTILL</sequence>
<dbReference type="Proteomes" id="UP001168524">
    <property type="component" value="Unassembled WGS sequence"/>
</dbReference>
<evidence type="ECO:0000256" key="1">
    <source>
        <dbReference type="ARBA" id="ARBA00022679"/>
    </source>
</evidence>
<evidence type="ECO:0000259" key="5">
    <source>
        <dbReference type="PROSITE" id="PS50011"/>
    </source>
</evidence>